<dbReference type="CDD" id="cd00761">
    <property type="entry name" value="Glyco_tranf_GTA_type"/>
    <property type="match status" value="1"/>
</dbReference>
<sequence>MAEIIVAIPTFKRPESLKRLLIALETLETQHRVIVVVADNDAEDRQGYDLCRKLSLSYRWPLDPILTPERGIAQVRNSLVVRALSYPAATYIAMLDDDEWPSAQWLDELVRVQAETGAAVVEGSILFETGEGAPDFQPGFDGVSSMRRPTGPTPMLEGAGNILITRACLEAMLAPWFDPDFALTGGEDRDFFERVKASGGHFAWSDEALAYTSVPALRQNLGWVLRRAYGIGNTEMRIFLKYRPTLAARLRECAKVVVALFAMPVIGLATTHSPRRSAEAWRRFYRNMGKLAALAGHVHQPYAVTHGD</sequence>
<dbReference type="InterPro" id="IPR029044">
    <property type="entry name" value="Nucleotide-diphossugar_trans"/>
</dbReference>
<evidence type="ECO:0000256" key="2">
    <source>
        <dbReference type="ARBA" id="ARBA00022676"/>
    </source>
</evidence>
<dbReference type="AlphaFoldDB" id="A0A846MZ18"/>
<name>A0A846MZ18_9PROT</name>
<protein>
    <submittedName>
        <fullName evidence="5">Glycosyltransferase involved in cell wall biosynthesis</fullName>
    </submittedName>
</protein>
<keyword evidence="6" id="KW-1185">Reference proteome</keyword>
<organism evidence="5 6">
    <name type="scientific">Rhizomicrobium palustre</name>
    <dbReference type="NCBI Taxonomy" id="189966"/>
    <lineage>
        <taxon>Bacteria</taxon>
        <taxon>Pseudomonadati</taxon>
        <taxon>Pseudomonadota</taxon>
        <taxon>Alphaproteobacteria</taxon>
        <taxon>Micropepsales</taxon>
        <taxon>Micropepsaceae</taxon>
        <taxon>Rhizomicrobium</taxon>
    </lineage>
</organism>
<keyword evidence="3 5" id="KW-0808">Transferase</keyword>
<comment type="similarity">
    <text evidence="1">Belongs to the glycosyltransferase 2 family.</text>
</comment>
<keyword evidence="2" id="KW-0328">Glycosyltransferase</keyword>
<dbReference type="Pfam" id="PF00535">
    <property type="entry name" value="Glycos_transf_2"/>
    <property type="match status" value="1"/>
</dbReference>
<dbReference type="PANTHER" id="PTHR43179">
    <property type="entry name" value="RHAMNOSYLTRANSFERASE WBBL"/>
    <property type="match status" value="1"/>
</dbReference>
<reference evidence="5 6" key="1">
    <citation type="submission" date="2020-03" db="EMBL/GenBank/DDBJ databases">
        <title>Genomic Encyclopedia of Type Strains, Phase IV (KMG-IV): sequencing the most valuable type-strain genomes for metagenomic binning, comparative biology and taxonomic classification.</title>
        <authorList>
            <person name="Goeker M."/>
        </authorList>
    </citation>
    <scope>NUCLEOTIDE SEQUENCE [LARGE SCALE GENOMIC DNA]</scope>
    <source>
        <strain evidence="5 6">DSM 19867</strain>
    </source>
</reference>
<proteinExistence type="inferred from homology"/>
<accession>A0A846MZ18</accession>
<dbReference type="SUPFAM" id="SSF53448">
    <property type="entry name" value="Nucleotide-diphospho-sugar transferases"/>
    <property type="match status" value="1"/>
</dbReference>
<dbReference type="PANTHER" id="PTHR43179:SF12">
    <property type="entry name" value="GALACTOFURANOSYLTRANSFERASE GLFT2"/>
    <property type="match status" value="1"/>
</dbReference>
<evidence type="ECO:0000259" key="4">
    <source>
        <dbReference type="Pfam" id="PF00535"/>
    </source>
</evidence>
<feature type="domain" description="Glycosyltransferase 2-like" evidence="4">
    <location>
        <begin position="6"/>
        <end position="138"/>
    </location>
</feature>
<comment type="caution">
    <text evidence="5">The sequence shown here is derived from an EMBL/GenBank/DDBJ whole genome shotgun (WGS) entry which is preliminary data.</text>
</comment>
<dbReference type="Proteomes" id="UP000570514">
    <property type="component" value="Unassembled WGS sequence"/>
</dbReference>
<dbReference type="RefSeq" id="WP_167082649.1">
    <property type="nucleotide sequence ID" value="NZ_BAAADC010000001.1"/>
</dbReference>
<dbReference type="EMBL" id="JAASRM010000001">
    <property type="protein sequence ID" value="NIK88475.1"/>
    <property type="molecule type" value="Genomic_DNA"/>
</dbReference>
<evidence type="ECO:0000256" key="3">
    <source>
        <dbReference type="ARBA" id="ARBA00022679"/>
    </source>
</evidence>
<evidence type="ECO:0000313" key="6">
    <source>
        <dbReference type="Proteomes" id="UP000570514"/>
    </source>
</evidence>
<dbReference type="Gene3D" id="3.90.550.10">
    <property type="entry name" value="Spore Coat Polysaccharide Biosynthesis Protein SpsA, Chain A"/>
    <property type="match status" value="1"/>
</dbReference>
<gene>
    <name evidence="5" type="ORF">FHS83_001793</name>
</gene>
<dbReference type="GO" id="GO:0016757">
    <property type="term" value="F:glycosyltransferase activity"/>
    <property type="evidence" value="ECO:0007669"/>
    <property type="project" value="UniProtKB-KW"/>
</dbReference>
<dbReference type="InterPro" id="IPR001173">
    <property type="entry name" value="Glyco_trans_2-like"/>
</dbReference>
<evidence type="ECO:0000313" key="5">
    <source>
        <dbReference type="EMBL" id="NIK88475.1"/>
    </source>
</evidence>
<evidence type="ECO:0000256" key="1">
    <source>
        <dbReference type="ARBA" id="ARBA00006739"/>
    </source>
</evidence>